<accession>A0A5J4PU88</accession>
<evidence type="ECO:0000313" key="2">
    <source>
        <dbReference type="EMBL" id="KAA6312289.1"/>
    </source>
</evidence>
<feature type="non-terminal residue" evidence="2">
    <location>
        <position position="103"/>
    </location>
</feature>
<dbReference type="Pfam" id="PF20260">
    <property type="entry name" value="PUA_4"/>
    <property type="match status" value="1"/>
</dbReference>
<dbReference type="AlphaFoldDB" id="A0A5J4PU88"/>
<reference evidence="2" key="1">
    <citation type="submission" date="2019-03" db="EMBL/GenBank/DDBJ databases">
        <title>Single cell metagenomics reveals metabolic interactions within the superorganism composed of flagellate Streblomastix strix and complex community of Bacteroidetes bacteria on its surface.</title>
        <authorList>
            <person name="Treitli S.C."/>
            <person name="Kolisko M."/>
            <person name="Husnik F."/>
            <person name="Keeling P."/>
            <person name="Hampl V."/>
        </authorList>
    </citation>
    <scope>NUCLEOTIDE SEQUENCE</scope>
    <source>
        <strain evidence="2">STM</strain>
    </source>
</reference>
<gene>
    <name evidence="2" type="ORF">EZS27_036755</name>
</gene>
<feature type="domain" description="Ribosomal RNA small subunit methyltransferase E PUA-like" evidence="1">
    <location>
        <begin position="15"/>
        <end position="61"/>
    </location>
</feature>
<dbReference type="Gene3D" id="2.40.240.20">
    <property type="entry name" value="Hypothetical PUA domain-like, domain 1"/>
    <property type="match status" value="1"/>
</dbReference>
<protein>
    <recommendedName>
        <fullName evidence="1">Ribosomal RNA small subunit methyltransferase E PUA-like domain-containing protein</fullName>
    </recommendedName>
</protein>
<name>A0A5J4PU88_9ZZZZ</name>
<comment type="caution">
    <text evidence="2">The sequence shown here is derived from an EMBL/GenBank/DDBJ whole genome shotgun (WGS) entry which is preliminary data.</text>
</comment>
<dbReference type="InterPro" id="IPR015947">
    <property type="entry name" value="PUA-like_sf"/>
</dbReference>
<evidence type="ECO:0000259" key="1">
    <source>
        <dbReference type="Pfam" id="PF20260"/>
    </source>
</evidence>
<organism evidence="2">
    <name type="scientific">termite gut metagenome</name>
    <dbReference type="NCBI Taxonomy" id="433724"/>
    <lineage>
        <taxon>unclassified sequences</taxon>
        <taxon>metagenomes</taxon>
        <taxon>organismal metagenomes</taxon>
    </lineage>
</organism>
<dbReference type="InterPro" id="IPR046887">
    <property type="entry name" value="RsmE_PUA-like"/>
</dbReference>
<dbReference type="EMBL" id="SNRY01006574">
    <property type="protein sequence ID" value="KAA6312289.1"/>
    <property type="molecule type" value="Genomic_DNA"/>
</dbReference>
<sequence length="103" mass="11990">MLLFYVPDILTKNELPEEETQHCIRVLRLSQGDEICITDGKGFFYPAIIDTLSGKRCKVVVKEAIRQELFLLYLHLSPWGLYGQQSSFVCLRLIRVRGENLFR</sequence>
<proteinExistence type="predicted"/>
<dbReference type="SUPFAM" id="SSF88697">
    <property type="entry name" value="PUA domain-like"/>
    <property type="match status" value="1"/>
</dbReference>